<dbReference type="EMBL" id="WOWR01000015">
    <property type="protein sequence ID" value="KAF0254338.1"/>
    <property type="molecule type" value="Genomic_DNA"/>
</dbReference>
<evidence type="ECO:0000256" key="1">
    <source>
        <dbReference type="SAM" id="MobiDB-lite"/>
    </source>
</evidence>
<dbReference type="RefSeq" id="WP_156859070.1">
    <property type="nucleotide sequence ID" value="NZ_WOWR01000015.1"/>
</dbReference>
<evidence type="ECO:0000313" key="4">
    <source>
        <dbReference type="Proteomes" id="UP000442695"/>
    </source>
</evidence>
<protein>
    <submittedName>
        <fullName evidence="3">Prepilin-type N-terminal cleavage/methylation domain-containing protein</fullName>
    </submittedName>
</protein>
<keyword evidence="2" id="KW-0472">Membrane</keyword>
<organism evidence="3 4">
    <name type="scientific">Pseudomonas putida</name>
    <name type="common">Arthrobacter siderocapsulatus</name>
    <dbReference type="NCBI Taxonomy" id="303"/>
    <lineage>
        <taxon>Bacteria</taxon>
        <taxon>Pseudomonadati</taxon>
        <taxon>Pseudomonadota</taxon>
        <taxon>Gammaproteobacteria</taxon>
        <taxon>Pseudomonadales</taxon>
        <taxon>Pseudomonadaceae</taxon>
        <taxon>Pseudomonas</taxon>
    </lineage>
</organism>
<feature type="transmembrane region" description="Helical" evidence="2">
    <location>
        <begin position="31"/>
        <end position="53"/>
    </location>
</feature>
<gene>
    <name evidence="3" type="ORF">GN299_13880</name>
</gene>
<name>A0A7V8EGD0_PSEPU</name>
<dbReference type="Proteomes" id="UP000442695">
    <property type="component" value="Unassembled WGS sequence"/>
</dbReference>
<keyword evidence="2" id="KW-0812">Transmembrane</keyword>
<feature type="compositionally biased region" description="Polar residues" evidence="1">
    <location>
        <begin position="1"/>
        <end position="13"/>
    </location>
</feature>
<evidence type="ECO:0000313" key="3">
    <source>
        <dbReference type="EMBL" id="KAF0254338.1"/>
    </source>
</evidence>
<dbReference type="AlphaFoldDB" id="A0A7V8EGD0"/>
<accession>A0A7V8EGD0</accession>
<dbReference type="InterPro" id="IPR045584">
    <property type="entry name" value="Pilin-like"/>
</dbReference>
<proteinExistence type="predicted"/>
<feature type="region of interest" description="Disordered" evidence="1">
    <location>
        <begin position="1"/>
        <end position="22"/>
    </location>
</feature>
<reference evidence="3 4" key="1">
    <citation type="submission" date="2019-12" db="EMBL/GenBank/DDBJ databases">
        <authorList>
            <person name="Woiski C."/>
        </authorList>
    </citation>
    <scope>NUCLEOTIDE SEQUENCE [LARGE SCALE GENOMIC DNA]</scope>
    <source>
        <strain evidence="3 4">BOE100</strain>
    </source>
</reference>
<evidence type="ECO:0000256" key="2">
    <source>
        <dbReference type="SAM" id="Phobius"/>
    </source>
</evidence>
<dbReference type="SUPFAM" id="SSF54523">
    <property type="entry name" value="Pili subunits"/>
    <property type="match status" value="1"/>
</dbReference>
<dbReference type="InterPro" id="IPR012902">
    <property type="entry name" value="N_methyl_site"/>
</dbReference>
<dbReference type="Pfam" id="PF07963">
    <property type="entry name" value="N_methyl"/>
    <property type="match status" value="1"/>
</dbReference>
<dbReference type="NCBIfam" id="TIGR02532">
    <property type="entry name" value="IV_pilin_GFxxxE"/>
    <property type="match status" value="1"/>
</dbReference>
<sequence length="165" mass="17923">MQPEVTNQATTAPQEVKVEQKRSRKQKGFTLTELVIVMAVIGILIYVLMPGLFQSKEDAKVQGVKTQLLKDFPAAITKQVTMMGKCNNTTITYAKLVERGMQPETVFGGTWTITTSGGNTATVTYPLDLDDTDLATDLKTSLTGAPNVKSVTSTTSQIVVAYRCN</sequence>
<dbReference type="Gene3D" id="3.30.700.10">
    <property type="entry name" value="Glycoprotein, Type 4 Pilin"/>
    <property type="match status" value="1"/>
</dbReference>
<comment type="caution">
    <text evidence="3">The sequence shown here is derived from an EMBL/GenBank/DDBJ whole genome shotgun (WGS) entry which is preliminary data.</text>
</comment>
<keyword evidence="2" id="KW-1133">Transmembrane helix</keyword>